<dbReference type="Pfam" id="PF17267">
    <property type="entry name" value="DUF5333"/>
    <property type="match status" value="1"/>
</dbReference>
<keyword evidence="1" id="KW-0732">Signal</keyword>
<gene>
    <name evidence="2" type="ORF">EKE94_14650</name>
</gene>
<evidence type="ECO:0000313" key="2">
    <source>
        <dbReference type="EMBL" id="RVV97252.1"/>
    </source>
</evidence>
<dbReference type="Proteomes" id="UP000285908">
    <property type="component" value="Unassembled WGS sequence"/>
</dbReference>
<reference evidence="2 3" key="1">
    <citation type="submission" date="2018-11" db="EMBL/GenBank/DDBJ databases">
        <title>Mesobaculum littorinae gen. nov., sp. nov., isolated from Littorina scabra that represents a novel genus of the order Rhodobacteraceae.</title>
        <authorList>
            <person name="Li F."/>
        </authorList>
    </citation>
    <scope>NUCLEOTIDE SEQUENCE [LARGE SCALE GENOMIC DNA]</scope>
    <source>
        <strain evidence="2 3">M0103</strain>
    </source>
</reference>
<dbReference type="EMBL" id="RQXX01000005">
    <property type="protein sequence ID" value="RVV97252.1"/>
    <property type="molecule type" value="Genomic_DNA"/>
</dbReference>
<organism evidence="2 3">
    <name type="scientific">Mesobaculum littorinae</name>
    <dbReference type="NCBI Taxonomy" id="2486419"/>
    <lineage>
        <taxon>Bacteria</taxon>
        <taxon>Pseudomonadati</taxon>
        <taxon>Pseudomonadota</taxon>
        <taxon>Alphaproteobacteria</taxon>
        <taxon>Rhodobacterales</taxon>
        <taxon>Roseobacteraceae</taxon>
        <taxon>Mesobaculum</taxon>
    </lineage>
</organism>
<evidence type="ECO:0000313" key="3">
    <source>
        <dbReference type="Proteomes" id="UP000285908"/>
    </source>
</evidence>
<feature type="chain" id="PRO_5019529888" evidence="1">
    <location>
        <begin position="23"/>
        <end position="135"/>
    </location>
</feature>
<name>A0A438AF02_9RHOB</name>
<dbReference type="AlphaFoldDB" id="A0A438AF02"/>
<sequence>MRRMPPLAAALCAIAFSGQAQALPPLHENDRVVGGFYAIGLADEVRKNCDDISPRIFAAIGYLRSLENYALSQGYSRDDLKALKDNKAEKEALKTRIRSELESRGATPAQPGGYCDVGREEIARGSAAGKLLKAR</sequence>
<dbReference type="RefSeq" id="WP_164870970.1">
    <property type="nucleotide sequence ID" value="NZ_RQXX01000005.1"/>
</dbReference>
<proteinExistence type="predicted"/>
<keyword evidence="3" id="KW-1185">Reference proteome</keyword>
<protein>
    <submittedName>
        <fullName evidence="2">Uncharacterized protein</fullName>
    </submittedName>
</protein>
<evidence type="ECO:0000256" key="1">
    <source>
        <dbReference type="SAM" id="SignalP"/>
    </source>
</evidence>
<feature type="signal peptide" evidence="1">
    <location>
        <begin position="1"/>
        <end position="22"/>
    </location>
</feature>
<dbReference type="InterPro" id="IPR020349">
    <property type="entry name" value="Uncharacterised_14.7kDa"/>
</dbReference>
<accession>A0A438AF02</accession>
<comment type="caution">
    <text evidence="2">The sequence shown here is derived from an EMBL/GenBank/DDBJ whole genome shotgun (WGS) entry which is preliminary data.</text>
</comment>